<dbReference type="STRING" id="1127673.GLIP_1773"/>
<protein>
    <submittedName>
        <fullName evidence="1">Uncharacterized protein</fullName>
    </submittedName>
</protein>
<evidence type="ECO:0000313" key="1">
    <source>
        <dbReference type="EMBL" id="GAC14402.1"/>
    </source>
</evidence>
<dbReference type="AlphaFoldDB" id="K6Y873"/>
<sequence length="37" mass="4449">MYLMLLYFDILKLVNLIRLATLSQSFDYQLAINKRIN</sequence>
<keyword evidence="2" id="KW-1185">Reference proteome</keyword>
<comment type="caution">
    <text evidence="1">The sequence shown here is derived from an EMBL/GenBank/DDBJ whole genome shotgun (WGS) entry which is preliminary data.</text>
</comment>
<evidence type="ECO:0000313" key="2">
    <source>
        <dbReference type="Proteomes" id="UP000006334"/>
    </source>
</evidence>
<accession>K6Y873</accession>
<dbReference type="EMBL" id="BAEN01000036">
    <property type="protein sequence ID" value="GAC14402.1"/>
    <property type="molecule type" value="Genomic_DNA"/>
</dbReference>
<dbReference type="Proteomes" id="UP000006334">
    <property type="component" value="Unassembled WGS sequence"/>
</dbReference>
<reference evidence="1 2" key="1">
    <citation type="journal article" date="2017" name="Antonie Van Leeuwenhoek">
        <title>Rhizobium rhizosphaerae sp. nov., a novel species isolated from rice rhizosphere.</title>
        <authorList>
            <person name="Zhao J.J."/>
            <person name="Zhang J."/>
            <person name="Zhang R.J."/>
            <person name="Zhang C.W."/>
            <person name="Yin H.Q."/>
            <person name="Zhang X.X."/>
        </authorList>
    </citation>
    <scope>NUCLEOTIDE SEQUENCE [LARGE SCALE GENOMIC DNA]</scope>
    <source>
        <strain evidence="1 2">E3</strain>
    </source>
</reference>
<gene>
    <name evidence="1" type="ORF">GLIP_1773</name>
</gene>
<proteinExistence type="predicted"/>
<name>K6Y873_9ALTE</name>
<organism evidence="1 2">
    <name type="scientific">Aliiglaciecola lipolytica E3</name>
    <dbReference type="NCBI Taxonomy" id="1127673"/>
    <lineage>
        <taxon>Bacteria</taxon>
        <taxon>Pseudomonadati</taxon>
        <taxon>Pseudomonadota</taxon>
        <taxon>Gammaproteobacteria</taxon>
        <taxon>Alteromonadales</taxon>
        <taxon>Alteromonadaceae</taxon>
        <taxon>Aliiglaciecola</taxon>
    </lineage>
</organism>